<evidence type="ECO:0000256" key="1">
    <source>
        <dbReference type="SAM" id="MobiDB-lite"/>
    </source>
</evidence>
<gene>
    <name evidence="2" type="ORF">OE88DRAFT_1809023</name>
</gene>
<sequence length="686" mass="74651">MDADDWVVADSEGEEDISADSLLLDSANFADPRRITQREGIEQTTPNMTVSAISSFSSKRVPPSADSSTISHFESMRSPYDTSHITTPSTSGKPSTSSSSRPKPRPAFKGKQAASAGPDVATTAQTAEVNTPSKHSTLVTSDPGIRSTVIHPPATSFSDTASIGPDLAERVKMRSRRKPIEPTVAQPPTTLSRAISQAKKRISARDDVIELASDSEDELTLRPVPCAASTLSRRTLTSPEVIELHQSQNSVPVLTTSPSVPTSTLPPSDFPSTIPTELVSSPGLNLTGQRRRRRVPPKNNLIWDHGDSEMDHAIQNPVANTGIEGPLFFAPTSSPFSDAPDPSAADDIVLEEPTPPPARAKPAAKRKRKDNETGEGDDRNVKPKKRSRKDKSEGSKSKGKKKAKTHEEDEAVFQGTEMNTTSVSLPECAENALPVPSLAELLADDSRHNATPQTNDQDVLVSPPERKTKERKSGSNKKSKNVIVDSDEGESAEEAPAGSSHTSKHTSEDNLEQMEPEKAADVANDKQLIPEPEKSIESVKENVPPASSENNPATPVQPHIPKIPRRSFTLKSKSTPMSELIRRVNSQPGSPFAPSRSSPHPLLKSSKSALSRIAPLHPNRRTPPPPPPRPPKPKERKTKKQLEMEEQWEMELEEEVDGWLCLTDVERDALRKAKRDRMMGYGECED</sequence>
<accession>A0A5C3MYG1</accession>
<evidence type="ECO:0000313" key="3">
    <source>
        <dbReference type="Proteomes" id="UP000305948"/>
    </source>
</evidence>
<feature type="region of interest" description="Disordered" evidence="1">
    <location>
        <begin position="253"/>
        <end position="304"/>
    </location>
</feature>
<feature type="compositionally biased region" description="Low complexity" evidence="1">
    <location>
        <begin position="86"/>
        <end position="101"/>
    </location>
</feature>
<dbReference type="AlphaFoldDB" id="A0A5C3MYG1"/>
<feature type="compositionally biased region" description="Low complexity" evidence="1">
    <location>
        <begin position="594"/>
        <end position="612"/>
    </location>
</feature>
<feature type="compositionally biased region" description="Basic and acidic residues" evidence="1">
    <location>
        <begin position="464"/>
        <end position="473"/>
    </location>
</feature>
<dbReference type="OrthoDB" id="3271227at2759"/>
<feature type="compositionally biased region" description="Basic and acidic residues" evidence="1">
    <location>
        <begin position="531"/>
        <end position="540"/>
    </location>
</feature>
<feature type="compositionally biased region" description="Basic and acidic residues" evidence="1">
    <location>
        <begin position="369"/>
        <end position="381"/>
    </location>
</feature>
<dbReference type="Proteomes" id="UP000305948">
    <property type="component" value="Unassembled WGS sequence"/>
</dbReference>
<name>A0A5C3MYG1_9AGAM</name>
<feature type="compositionally biased region" description="Low complexity" evidence="1">
    <location>
        <begin position="328"/>
        <end position="347"/>
    </location>
</feature>
<feature type="compositionally biased region" description="Polar residues" evidence="1">
    <location>
        <begin position="42"/>
        <end position="58"/>
    </location>
</feature>
<feature type="region of interest" description="Disordered" evidence="1">
    <location>
        <begin position="324"/>
        <end position="643"/>
    </location>
</feature>
<feature type="compositionally biased region" description="Low complexity" evidence="1">
    <location>
        <begin position="253"/>
        <end position="267"/>
    </location>
</feature>
<protein>
    <submittedName>
        <fullName evidence="2">Uncharacterized protein</fullName>
    </submittedName>
</protein>
<evidence type="ECO:0000313" key="2">
    <source>
        <dbReference type="EMBL" id="TFK49973.1"/>
    </source>
</evidence>
<feature type="compositionally biased region" description="Basic and acidic residues" evidence="1">
    <location>
        <begin position="31"/>
        <end position="41"/>
    </location>
</feature>
<feature type="compositionally biased region" description="Pro residues" evidence="1">
    <location>
        <begin position="621"/>
        <end position="630"/>
    </location>
</feature>
<feature type="compositionally biased region" description="Polar residues" evidence="1">
    <location>
        <begin position="270"/>
        <end position="288"/>
    </location>
</feature>
<feature type="region of interest" description="Disordered" evidence="1">
    <location>
        <begin position="1"/>
        <end position="20"/>
    </location>
</feature>
<feature type="compositionally biased region" description="Polar residues" evidence="1">
    <location>
        <begin position="122"/>
        <end position="140"/>
    </location>
</feature>
<reference evidence="2 3" key="1">
    <citation type="journal article" date="2019" name="Nat. Ecol. Evol.">
        <title>Megaphylogeny resolves global patterns of mushroom evolution.</title>
        <authorList>
            <person name="Varga T."/>
            <person name="Krizsan K."/>
            <person name="Foldi C."/>
            <person name="Dima B."/>
            <person name="Sanchez-Garcia M."/>
            <person name="Sanchez-Ramirez S."/>
            <person name="Szollosi G.J."/>
            <person name="Szarkandi J.G."/>
            <person name="Papp V."/>
            <person name="Albert L."/>
            <person name="Andreopoulos W."/>
            <person name="Angelini C."/>
            <person name="Antonin V."/>
            <person name="Barry K.W."/>
            <person name="Bougher N.L."/>
            <person name="Buchanan P."/>
            <person name="Buyck B."/>
            <person name="Bense V."/>
            <person name="Catcheside P."/>
            <person name="Chovatia M."/>
            <person name="Cooper J."/>
            <person name="Damon W."/>
            <person name="Desjardin D."/>
            <person name="Finy P."/>
            <person name="Geml J."/>
            <person name="Haridas S."/>
            <person name="Hughes K."/>
            <person name="Justo A."/>
            <person name="Karasinski D."/>
            <person name="Kautmanova I."/>
            <person name="Kiss B."/>
            <person name="Kocsube S."/>
            <person name="Kotiranta H."/>
            <person name="LaButti K.M."/>
            <person name="Lechner B.E."/>
            <person name="Liimatainen K."/>
            <person name="Lipzen A."/>
            <person name="Lukacs Z."/>
            <person name="Mihaltcheva S."/>
            <person name="Morgado L.N."/>
            <person name="Niskanen T."/>
            <person name="Noordeloos M.E."/>
            <person name="Ohm R.A."/>
            <person name="Ortiz-Santana B."/>
            <person name="Ovrebo C."/>
            <person name="Racz N."/>
            <person name="Riley R."/>
            <person name="Savchenko A."/>
            <person name="Shiryaev A."/>
            <person name="Soop K."/>
            <person name="Spirin V."/>
            <person name="Szebenyi C."/>
            <person name="Tomsovsky M."/>
            <person name="Tulloss R.E."/>
            <person name="Uehling J."/>
            <person name="Grigoriev I.V."/>
            <person name="Vagvolgyi C."/>
            <person name="Papp T."/>
            <person name="Martin F.M."/>
            <person name="Miettinen O."/>
            <person name="Hibbett D.S."/>
            <person name="Nagy L.G."/>
        </authorList>
    </citation>
    <scope>NUCLEOTIDE SEQUENCE [LARGE SCALE GENOMIC DNA]</scope>
    <source>
        <strain evidence="2 3">OMC1185</strain>
    </source>
</reference>
<feature type="compositionally biased region" description="Basic and acidic residues" evidence="1">
    <location>
        <begin position="515"/>
        <end position="524"/>
    </location>
</feature>
<dbReference type="STRING" id="5364.A0A5C3MYG1"/>
<feature type="compositionally biased region" description="Acidic residues" evidence="1">
    <location>
        <begin position="1"/>
        <end position="18"/>
    </location>
</feature>
<keyword evidence="3" id="KW-1185">Reference proteome</keyword>
<organism evidence="2 3">
    <name type="scientific">Heliocybe sulcata</name>
    <dbReference type="NCBI Taxonomy" id="5364"/>
    <lineage>
        <taxon>Eukaryota</taxon>
        <taxon>Fungi</taxon>
        <taxon>Dikarya</taxon>
        <taxon>Basidiomycota</taxon>
        <taxon>Agaricomycotina</taxon>
        <taxon>Agaricomycetes</taxon>
        <taxon>Gloeophyllales</taxon>
        <taxon>Gloeophyllaceae</taxon>
        <taxon>Heliocybe</taxon>
    </lineage>
</organism>
<dbReference type="EMBL" id="ML213514">
    <property type="protein sequence ID" value="TFK49973.1"/>
    <property type="molecule type" value="Genomic_DNA"/>
</dbReference>
<feature type="region of interest" description="Disordered" evidence="1">
    <location>
        <begin position="30"/>
        <end position="193"/>
    </location>
</feature>
<proteinExistence type="predicted"/>
<feature type="compositionally biased region" description="Polar residues" evidence="1">
    <location>
        <begin position="545"/>
        <end position="554"/>
    </location>
</feature>